<dbReference type="GO" id="GO:0010181">
    <property type="term" value="F:FMN binding"/>
    <property type="evidence" value="ECO:0007669"/>
    <property type="project" value="UniProtKB-UniRule"/>
</dbReference>
<proteinExistence type="inferred from homology"/>
<keyword evidence="9" id="KW-1185">Reference proteome</keyword>
<feature type="binding site" evidence="6">
    <location>
        <position position="10"/>
    </location>
    <ligand>
        <name>FMN</name>
        <dbReference type="ChEBI" id="CHEBI:58210"/>
    </ligand>
</feature>
<dbReference type="EC" id="1.6.5.-" evidence="6"/>
<dbReference type="Proteomes" id="UP000306113">
    <property type="component" value="Unassembled WGS sequence"/>
</dbReference>
<evidence type="ECO:0000313" key="9">
    <source>
        <dbReference type="Proteomes" id="UP000306113"/>
    </source>
</evidence>
<comment type="cofactor">
    <cofactor evidence="6">
        <name>FMN</name>
        <dbReference type="ChEBI" id="CHEBI:58210"/>
    </cofactor>
    <text evidence="6">Binds 1 FMN per subunit.</text>
</comment>
<comment type="caution">
    <text evidence="8">The sequence shown here is derived from an EMBL/GenBank/DDBJ whole genome shotgun (WGS) entry which is preliminary data.</text>
</comment>
<accession>A0A4S3M5I2</accession>
<dbReference type="InterPro" id="IPR003680">
    <property type="entry name" value="Flavodoxin_fold"/>
</dbReference>
<dbReference type="InterPro" id="IPR050104">
    <property type="entry name" value="FMN-dep_NADH:Q_OxRdtase_AzoR1"/>
</dbReference>
<dbReference type="GO" id="GO:0016655">
    <property type="term" value="F:oxidoreductase activity, acting on NAD(P)H, quinone or similar compound as acceptor"/>
    <property type="evidence" value="ECO:0007669"/>
    <property type="project" value="InterPro"/>
</dbReference>
<dbReference type="AlphaFoldDB" id="A0A4S3M5I2"/>
<dbReference type="RefSeq" id="WP_136340250.1">
    <property type="nucleotide sequence ID" value="NZ_SSMD01000009.1"/>
</dbReference>
<evidence type="ECO:0000256" key="4">
    <source>
        <dbReference type="ARBA" id="ARBA00023027"/>
    </source>
</evidence>
<sequence>MTHILRIDSSIKTQGSISRQLTDDIVAKLLAAHPKATVTARDLGANPLPATDANWLVAVNTPADKRTAEQAEIAAQSDALIAELKASNVVVIGLPIYNFALPSQLKSWLDQMARAGETFRYSEAGPEGLVKDTRAIVAYSSNGTRMGSDIDFASGYLRHMLGFFGITDVQFVASDHYAIDAEDSLKSANDDIARLAA</sequence>
<feature type="domain" description="Flavodoxin-like fold" evidence="7">
    <location>
        <begin position="3"/>
        <end position="193"/>
    </location>
</feature>
<dbReference type="Pfam" id="PF02525">
    <property type="entry name" value="Flavodoxin_2"/>
    <property type="match status" value="1"/>
</dbReference>
<evidence type="ECO:0000256" key="2">
    <source>
        <dbReference type="ARBA" id="ARBA00022643"/>
    </source>
</evidence>
<name>A0A4S3M5I2_9RHOB</name>
<comment type="function">
    <text evidence="6">Quinone reductase that provides resistance to thiol-specific stress caused by electrophilic quinones.</text>
</comment>
<dbReference type="HAMAP" id="MF_01216">
    <property type="entry name" value="Azoreductase_type1"/>
    <property type="match status" value="1"/>
</dbReference>
<dbReference type="PANTHER" id="PTHR43741:SF2">
    <property type="entry name" value="FMN-DEPENDENT NADH:QUINONE OXIDOREDUCTASE"/>
    <property type="match status" value="1"/>
</dbReference>
<dbReference type="OrthoDB" id="9787136at2"/>
<gene>
    <name evidence="6" type="primary">azoR</name>
    <name evidence="8" type="ORF">E7681_15910</name>
</gene>
<organism evidence="8 9">
    <name type="scientific">Thalassobius vesicularis</name>
    <dbReference type="NCBI Taxonomy" id="1294297"/>
    <lineage>
        <taxon>Bacteria</taxon>
        <taxon>Pseudomonadati</taxon>
        <taxon>Pseudomonadota</taxon>
        <taxon>Alphaproteobacteria</taxon>
        <taxon>Rhodobacterales</taxon>
        <taxon>Roseobacteraceae</taxon>
        <taxon>Thalassovita</taxon>
    </lineage>
</organism>
<evidence type="ECO:0000259" key="7">
    <source>
        <dbReference type="Pfam" id="PF02525"/>
    </source>
</evidence>
<comment type="catalytic activity">
    <reaction evidence="5">
        <text>N,N-dimethyl-1,4-phenylenediamine + anthranilate + 2 NAD(+) = 2-(4-dimethylaminophenyl)diazenylbenzoate + 2 NADH + 2 H(+)</text>
        <dbReference type="Rhea" id="RHEA:55872"/>
        <dbReference type="ChEBI" id="CHEBI:15378"/>
        <dbReference type="ChEBI" id="CHEBI:15783"/>
        <dbReference type="ChEBI" id="CHEBI:16567"/>
        <dbReference type="ChEBI" id="CHEBI:57540"/>
        <dbReference type="ChEBI" id="CHEBI:57945"/>
        <dbReference type="ChEBI" id="CHEBI:71579"/>
        <dbReference type="EC" id="1.7.1.17"/>
    </reaction>
    <physiologicalReaction direction="right-to-left" evidence="5">
        <dbReference type="Rhea" id="RHEA:55874"/>
    </physiologicalReaction>
</comment>
<comment type="caution">
    <text evidence="6">Lacks conserved residue(s) required for the propagation of feature annotation.</text>
</comment>
<comment type="function">
    <text evidence="6">Also exhibits azoreductase activity. Catalyzes the reductive cleavage of the azo bond in aromatic azo compounds to the corresponding amines.</text>
</comment>
<reference evidence="8 9" key="1">
    <citation type="submission" date="2019-04" db="EMBL/GenBank/DDBJ databases">
        <title>Draft genome sequence of Youngimonas vesicularis.</title>
        <authorList>
            <person name="Hameed A."/>
        </authorList>
    </citation>
    <scope>NUCLEOTIDE SEQUENCE [LARGE SCALE GENOMIC DNA]</scope>
    <source>
        <strain evidence="8 9">CC-AMW-E</strain>
    </source>
</reference>
<evidence type="ECO:0000256" key="6">
    <source>
        <dbReference type="HAMAP-Rule" id="MF_01216"/>
    </source>
</evidence>
<comment type="similarity">
    <text evidence="6">Belongs to the azoreductase type 1 family.</text>
</comment>
<dbReference type="Gene3D" id="3.40.50.360">
    <property type="match status" value="1"/>
</dbReference>
<evidence type="ECO:0000313" key="8">
    <source>
        <dbReference type="EMBL" id="THD72005.1"/>
    </source>
</evidence>
<dbReference type="EC" id="1.7.1.17" evidence="6"/>
<comment type="subunit">
    <text evidence="6">Homodimer.</text>
</comment>
<feature type="binding site" evidence="6">
    <location>
        <begin position="16"/>
        <end position="18"/>
    </location>
    <ligand>
        <name>FMN</name>
        <dbReference type="ChEBI" id="CHEBI:58210"/>
    </ligand>
</feature>
<keyword evidence="3 6" id="KW-0560">Oxidoreductase</keyword>
<keyword evidence="1 6" id="KW-0285">Flavoprotein</keyword>
<dbReference type="GO" id="GO:0009055">
    <property type="term" value="F:electron transfer activity"/>
    <property type="evidence" value="ECO:0007669"/>
    <property type="project" value="UniProtKB-UniRule"/>
</dbReference>
<dbReference type="InterPro" id="IPR029039">
    <property type="entry name" value="Flavoprotein-like_sf"/>
</dbReference>
<protein>
    <recommendedName>
        <fullName evidence="6">FMN dependent NADH:quinone oxidoreductase</fullName>
        <ecNumber evidence="6">1.6.5.-</ecNumber>
    </recommendedName>
    <alternativeName>
        <fullName evidence="6">Azo-dye reductase</fullName>
    </alternativeName>
    <alternativeName>
        <fullName evidence="6">FMN-dependent NADH-azo compound oxidoreductase</fullName>
    </alternativeName>
    <alternativeName>
        <fullName evidence="6">FMN-dependent NADH-azoreductase</fullName>
        <ecNumber evidence="6">1.7.1.17</ecNumber>
    </alternativeName>
</protein>
<dbReference type="GO" id="GO:0016652">
    <property type="term" value="F:oxidoreductase activity, acting on NAD(P)H as acceptor"/>
    <property type="evidence" value="ECO:0007669"/>
    <property type="project" value="UniProtKB-UniRule"/>
</dbReference>
<evidence type="ECO:0000256" key="3">
    <source>
        <dbReference type="ARBA" id="ARBA00023002"/>
    </source>
</evidence>
<keyword evidence="4 6" id="KW-0520">NAD</keyword>
<dbReference type="InterPro" id="IPR023048">
    <property type="entry name" value="NADH:quinone_OxRdtase_FMN_depd"/>
</dbReference>
<keyword evidence="2 6" id="KW-0288">FMN</keyword>
<dbReference type="SUPFAM" id="SSF52218">
    <property type="entry name" value="Flavoproteins"/>
    <property type="match status" value="1"/>
</dbReference>
<evidence type="ECO:0000256" key="1">
    <source>
        <dbReference type="ARBA" id="ARBA00022630"/>
    </source>
</evidence>
<dbReference type="PANTHER" id="PTHR43741">
    <property type="entry name" value="FMN-DEPENDENT NADH-AZOREDUCTASE 1"/>
    <property type="match status" value="1"/>
</dbReference>
<comment type="catalytic activity">
    <reaction evidence="6">
        <text>2 a quinone + NADH + H(+) = 2 a 1,4-benzosemiquinone + NAD(+)</text>
        <dbReference type="Rhea" id="RHEA:65952"/>
        <dbReference type="ChEBI" id="CHEBI:15378"/>
        <dbReference type="ChEBI" id="CHEBI:57540"/>
        <dbReference type="ChEBI" id="CHEBI:57945"/>
        <dbReference type="ChEBI" id="CHEBI:132124"/>
        <dbReference type="ChEBI" id="CHEBI:134225"/>
    </reaction>
</comment>
<evidence type="ECO:0000256" key="5">
    <source>
        <dbReference type="ARBA" id="ARBA00048542"/>
    </source>
</evidence>
<dbReference type="EMBL" id="SSMD01000009">
    <property type="protein sequence ID" value="THD72005.1"/>
    <property type="molecule type" value="Genomic_DNA"/>
</dbReference>